<dbReference type="AlphaFoldDB" id="A0A517M568"/>
<evidence type="ECO:0000313" key="2">
    <source>
        <dbReference type="Proteomes" id="UP000319557"/>
    </source>
</evidence>
<dbReference type="Proteomes" id="UP000319557">
    <property type="component" value="Chromosome"/>
</dbReference>
<reference evidence="1 2" key="1">
    <citation type="submission" date="2019-02" db="EMBL/GenBank/DDBJ databases">
        <title>Deep-cultivation of Planctomycetes and their phenomic and genomic characterization uncovers novel biology.</title>
        <authorList>
            <person name="Wiegand S."/>
            <person name="Jogler M."/>
            <person name="Boedeker C."/>
            <person name="Pinto D."/>
            <person name="Vollmers J."/>
            <person name="Rivas-Marin E."/>
            <person name="Kohn T."/>
            <person name="Peeters S.H."/>
            <person name="Heuer A."/>
            <person name="Rast P."/>
            <person name="Oberbeckmann S."/>
            <person name="Bunk B."/>
            <person name="Jeske O."/>
            <person name="Meyerdierks A."/>
            <person name="Storesund J.E."/>
            <person name="Kallscheuer N."/>
            <person name="Luecker S."/>
            <person name="Lage O.M."/>
            <person name="Pohl T."/>
            <person name="Merkel B.J."/>
            <person name="Hornburger P."/>
            <person name="Mueller R.-W."/>
            <person name="Bruemmer F."/>
            <person name="Labrenz M."/>
            <person name="Spormann A.M."/>
            <person name="Op den Camp H."/>
            <person name="Overmann J."/>
            <person name="Amann R."/>
            <person name="Jetten M.S.M."/>
            <person name="Mascher T."/>
            <person name="Medema M.H."/>
            <person name="Devos D.P."/>
            <person name="Kaster A.-K."/>
            <person name="Ovreas L."/>
            <person name="Rohde M."/>
            <person name="Galperin M.Y."/>
            <person name="Jogler C."/>
        </authorList>
    </citation>
    <scope>NUCLEOTIDE SEQUENCE [LARGE SCALE GENOMIC DNA]</scope>
    <source>
        <strain evidence="1 2">EC9</strain>
    </source>
</reference>
<proteinExistence type="predicted"/>
<dbReference type="KEGG" id="ruv:EC9_42240"/>
<evidence type="ECO:0000313" key="1">
    <source>
        <dbReference type="EMBL" id="QDS90021.1"/>
    </source>
</evidence>
<keyword evidence="2" id="KW-1185">Reference proteome</keyword>
<accession>A0A517M568</accession>
<name>A0A517M568_9BACT</name>
<sequence>MNDVFVTREWNDLCQRVARSASRLGRRFDRSDHFGQEARDFSALAPPESYPELLVRVREAAELAKTWQAPLPSCGRLSENSIDEALDESFPASDPPAWTASMV</sequence>
<protein>
    <submittedName>
        <fullName evidence="1">Uncharacterized protein</fullName>
    </submittedName>
</protein>
<dbReference type="OrthoDB" id="276288at2"/>
<dbReference type="RefSeq" id="WP_145347929.1">
    <property type="nucleotide sequence ID" value="NZ_CP036261.1"/>
</dbReference>
<organism evidence="1 2">
    <name type="scientific">Rosistilla ulvae</name>
    <dbReference type="NCBI Taxonomy" id="1930277"/>
    <lineage>
        <taxon>Bacteria</taxon>
        <taxon>Pseudomonadati</taxon>
        <taxon>Planctomycetota</taxon>
        <taxon>Planctomycetia</taxon>
        <taxon>Pirellulales</taxon>
        <taxon>Pirellulaceae</taxon>
        <taxon>Rosistilla</taxon>
    </lineage>
</organism>
<gene>
    <name evidence="1" type="ORF">EC9_42240</name>
</gene>
<dbReference type="EMBL" id="CP036261">
    <property type="protein sequence ID" value="QDS90021.1"/>
    <property type="molecule type" value="Genomic_DNA"/>
</dbReference>